<keyword evidence="6" id="KW-0735">Signal-anchor</keyword>
<evidence type="ECO:0000256" key="8">
    <source>
        <dbReference type="ARBA" id="ARBA00023136"/>
    </source>
</evidence>
<evidence type="ECO:0000259" key="11">
    <source>
        <dbReference type="Pfam" id="PF02434"/>
    </source>
</evidence>
<dbReference type="Pfam" id="PF02434">
    <property type="entry name" value="Fringe"/>
    <property type="match status" value="1"/>
</dbReference>
<feature type="chain" id="PRO_5007419234" evidence="10">
    <location>
        <begin position="17"/>
        <end position="283"/>
    </location>
</feature>
<keyword evidence="8" id="KW-0472">Membrane</keyword>
<evidence type="ECO:0000256" key="1">
    <source>
        <dbReference type="ARBA" id="ARBA00004606"/>
    </source>
</evidence>
<evidence type="ECO:0000256" key="2">
    <source>
        <dbReference type="ARBA" id="ARBA00008661"/>
    </source>
</evidence>
<dbReference type="Gene3D" id="3.90.550.50">
    <property type="match status" value="1"/>
</dbReference>
<dbReference type="Proteomes" id="UP000046393">
    <property type="component" value="Unplaced"/>
</dbReference>
<evidence type="ECO:0000256" key="3">
    <source>
        <dbReference type="ARBA" id="ARBA00022676"/>
    </source>
</evidence>
<evidence type="ECO:0000256" key="9">
    <source>
        <dbReference type="ARBA" id="ARBA00037847"/>
    </source>
</evidence>
<feature type="signal peptide" evidence="10">
    <location>
        <begin position="1"/>
        <end position="16"/>
    </location>
</feature>
<keyword evidence="4" id="KW-0808">Transferase</keyword>
<dbReference type="GO" id="GO:0016020">
    <property type="term" value="C:membrane"/>
    <property type="evidence" value="ECO:0007669"/>
    <property type="project" value="UniProtKB-SubCell"/>
</dbReference>
<evidence type="ECO:0000313" key="12">
    <source>
        <dbReference type="Proteomes" id="UP000046393"/>
    </source>
</evidence>
<dbReference type="GO" id="GO:0016757">
    <property type="term" value="F:glycosyltransferase activity"/>
    <property type="evidence" value="ECO:0007669"/>
    <property type="project" value="UniProtKB-KW"/>
</dbReference>
<comment type="similarity">
    <text evidence="2">Belongs to the glycosyltransferase 31 family.</text>
</comment>
<dbReference type="GO" id="GO:0012505">
    <property type="term" value="C:endomembrane system"/>
    <property type="evidence" value="ECO:0007669"/>
    <property type="project" value="UniProtKB-SubCell"/>
</dbReference>
<feature type="domain" description="Fringe-like glycosyltransferase" evidence="11">
    <location>
        <begin position="26"/>
        <end position="271"/>
    </location>
</feature>
<name>A0A0N5AMK4_9BILA</name>
<evidence type="ECO:0000313" key="13">
    <source>
        <dbReference type="WBParaSite" id="SMUV_0000581301-mRNA-1"/>
    </source>
</evidence>
<dbReference type="PANTHER" id="PTHR10811">
    <property type="entry name" value="FRINGE-RELATED"/>
    <property type="match status" value="1"/>
</dbReference>
<sequence>MIPVLLFLVFSQVGFSRYVEEPLVPVTVNTLVIGVKTTEKYHNTRVKDILDTWFKLAPNIVYFVTDTEDALLNRTTRNKAILSDCVHGHNREGLCCKMNAELELFMSLKAKWACHFDDDNYVHVAQLLRTVQKYDWTRDWYIGKPSTVGPVVLETSDSKVDFWFATGGAGFCLSRSLLTKMNSYIRNGGFELLCELLKLPDDITLGYLITYLLNVNLTVVPKFHSHLEMLHDLRQDELHKQISLSAGSYVTGEKNVVNVPELFDATDDPQRFRSIHCFIYGSC</sequence>
<evidence type="ECO:0000256" key="5">
    <source>
        <dbReference type="ARBA" id="ARBA00022692"/>
    </source>
</evidence>
<dbReference type="InterPro" id="IPR003378">
    <property type="entry name" value="Fringe-like_glycosylTrfase"/>
</dbReference>
<keyword evidence="5" id="KW-0812">Transmembrane</keyword>
<keyword evidence="10" id="KW-0732">Signal</keyword>
<keyword evidence="3" id="KW-0328">Glycosyltransferase</keyword>
<keyword evidence="7" id="KW-1133">Transmembrane helix</keyword>
<protein>
    <submittedName>
        <fullName evidence="13">Fringe glycosyltransferase</fullName>
    </submittedName>
</protein>
<keyword evidence="12" id="KW-1185">Reference proteome</keyword>
<evidence type="ECO:0000256" key="10">
    <source>
        <dbReference type="SAM" id="SignalP"/>
    </source>
</evidence>
<evidence type="ECO:0000256" key="7">
    <source>
        <dbReference type="ARBA" id="ARBA00022989"/>
    </source>
</evidence>
<comment type="subcellular location">
    <subcellularLocation>
        <location evidence="9">Endomembrane system</location>
        <topology evidence="9">Single-pass membrane protein</topology>
    </subcellularLocation>
    <subcellularLocation>
        <location evidence="1">Membrane</location>
        <topology evidence="1">Single-pass type II membrane protein</topology>
    </subcellularLocation>
</comment>
<proteinExistence type="inferred from homology"/>
<accession>A0A0N5AMK4</accession>
<dbReference type="WBParaSite" id="SMUV_0000581301-mRNA-1">
    <property type="protein sequence ID" value="SMUV_0000581301-mRNA-1"/>
    <property type="gene ID" value="SMUV_0000581301"/>
</dbReference>
<dbReference type="STRING" id="451379.A0A0N5AMK4"/>
<evidence type="ECO:0000256" key="4">
    <source>
        <dbReference type="ARBA" id="ARBA00022679"/>
    </source>
</evidence>
<evidence type="ECO:0000256" key="6">
    <source>
        <dbReference type="ARBA" id="ARBA00022968"/>
    </source>
</evidence>
<dbReference type="AlphaFoldDB" id="A0A0N5AMK4"/>
<reference evidence="13" key="1">
    <citation type="submission" date="2016-04" db="UniProtKB">
        <authorList>
            <consortium name="WormBaseParasite"/>
        </authorList>
    </citation>
    <scope>IDENTIFICATION</scope>
</reference>
<organism evidence="12 13">
    <name type="scientific">Syphacia muris</name>
    <dbReference type="NCBI Taxonomy" id="451379"/>
    <lineage>
        <taxon>Eukaryota</taxon>
        <taxon>Metazoa</taxon>
        <taxon>Ecdysozoa</taxon>
        <taxon>Nematoda</taxon>
        <taxon>Chromadorea</taxon>
        <taxon>Rhabditida</taxon>
        <taxon>Spirurina</taxon>
        <taxon>Oxyuridomorpha</taxon>
        <taxon>Oxyuroidea</taxon>
        <taxon>Oxyuridae</taxon>
        <taxon>Syphacia</taxon>
    </lineage>
</organism>